<keyword evidence="12" id="KW-0067">ATP-binding</keyword>
<keyword evidence="19" id="KW-1185">Reference proteome</keyword>
<evidence type="ECO:0000256" key="15">
    <source>
        <dbReference type="ARBA" id="ARBA00047995"/>
    </source>
</evidence>
<dbReference type="InterPro" id="IPR031327">
    <property type="entry name" value="MCM"/>
</dbReference>
<comment type="subcellular location">
    <subcellularLocation>
        <location evidence="1">Nucleus</location>
    </subcellularLocation>
</comment>
<keyword evidence="5" id="KW-0235">DNA replication</keyword>
<dbReference type="Gene3D" id="3.40.50.300">
    <property type="entry name" value="P-loop containing nucleotide triphosphate hydrolases"/>
    <property type="match status" value="1"/>
</dbReference>
<keyword evidence="6" id="KW-0479">Metal-binding</keyword>
<sequence length="711" mass="79988">MSDQPAGEPGLLENEQVEEEQEEQVIDDEEEEGEDLLDNMAQDYRPMEHLDTYEQVGIDEEEEDGLNEEEQIAARLAAEAQLERRDRREGLRTGRALPAALVGYDTEGETEDFDDMRRRRRRRLSFGSTFSEDVEPVHVNIEETRGRLPEWIAQAEVAAEVKRRFRHFLKTFTEEDAEDVEGGRHGDGLANGGGPRPPGHVSRVYVSKIRDMMAASRCSLEVKYPHLSKQHPLLSMWLAEAPCLMIDLMSQAAREVVLEMFEGEDEFFMMTKRSEFEVFVRIVDLPVADKLRDLRNYHLNGLVRVHGVITRRTSVFPQLRIAKYDCTKCGYLLGPFIQNSEQEVKPVNCPSCSSKGPFTVNNTETIYRDYQKITLQESPATVPAGRLPRHKEVVLTNDLIDCARPGEEVDVTGVFVYGYDASLNVKNSFPVFNTHIEANYIARKEDVYSLYSLTDEDKHAIMTLAKDPRIGERIIKSMAPSIYGHEFIKTGVAMALFGGQEKHPSPAYRLRGDINMLLLGDPGVAKSQFLKYMEKTAARAVYTTGKGASAVGLTASVHRDPMTKEWTLEGGALVLADKGVCLIDEFDKMNDQDRVSIHEAMEQQSISISKAGIVTQLQARCSVIAAANPVGGRYDPSKTFAENVELSDPILSRFDIMCVIRDQVDPIQDQRLAEFVVGSHMRNHPSQLDENEEQVWVAEQSSHEAGSLLIN</sequence>
<feature type="compositionally biased region" description="Acidic residues" evidence="16">
    <location>
        <begin position="57"/>
        <end position="67"/>
    </location>
</feature>
<evidence type="ECO:0000256" key="12">
    <source>
        <dbReference type="ARBA" id="ARBA00022840"/>
    </source>
</evidence>
<feature type="region of interest" description="Disordered" evidence="16">
    <location>
        <begin position="1"/>
        <end position="67"/>
    </location>
</feature>
<dbReference type="Pfam" id="PF14551">
    <property type="entry name" value="MCM_N"/>
    <property type="match status" value="1"/>
</dbReference>
<reference evidence="18" key="1">
    <citation type="submission" date="2017-08" db="EMBL/GenBank/DDBJ databases">
        <authorList>
            <person name="Polle J.E."/>
            <person name="Barry K."/>
            <person name="Cushman J."/>
            <person name="Schmutz J."/>
            <person name="Tran D."/>
            <person name="Hathwaick L.T."/>
            <person name="Yim W.C."/>
            <person name="Jenkins J."/>
            <person name="Mckie-Krisberg Z.M."/>
            <person name="Prochnik S."/>
            <person name="Lindquist E."/>
            <person name="Dockter R.B."/>
            <person name="Adam C."/>
            <person name="Molina H."/>
            <person name="Bunkerborg J."/>
            <person name="Jin E."/>
            <person name="Buchheim M."/>
            <person name="Magnuson J."/>
        </authorList>
    </citation>
    <scope>NUCLEOTIDE SEQUENCE</scope>
    <source>
        <strain evidence="18">CCAP 19/18</strain>
    </source>
</reference>
<feature type="region of interest" description="Disordered" evidence="16">
    <location>
        <begin position="177"/>
        <end position="200"/>
    </location>
</feature>
<keyword evidence="10" id="KW-0347">Helicase</keyword>
<dbReference type="Pfam" id="PF12619">
    <property type="entry name" value="MCM2_N"/>
    <property type="match status" value="1"/>
</dbReference>
<dbReference type="InterPro" id="IPR027925">
    <property type="entry name" value="MCM_N"/>
</dbReference>
<protein>
    <recommendedName>
        <fullName evidence="4">DNA replication licensing factor MCM2</fullName>
        <ecNumber evidence="3">3.6.4.12</ecNumber>
    </recommendedName>
</protein>
<keyword evidence="9" id="KW-0378">Hydrolase</keyword>
<evidence type="ECO:0000256" key="14">
    <source>
        <dbReference type="ARBA" id="ARBA00023306"/>
    </source>
</evidence>
<evidence type="ECO:0000313" key="19">
    <source>
        <dbReference type="Proteomes" id="UP000815325"/>
    </source>
</evidence>
<dbReference type="Proteomes" id="UP000815325">
    <property type="component" value="Unassembled WGS sequence"/>
</dbReference>
<evidence type="ECO:0000256" key="11">
    <source>
        <dbReference type="ARBA" id="ARBA00022833"/>
    </source>
</evidence>
<keyword evidence="7" id="KW-0547">Nucleotide-binding</keyword>
<keyword evidence="11" id="KW-0862">Zinc</keyword>
<dbReference type="InterPro" id="IPR018525">
    <property type="entry name" value="MCM_CS"/>
</dbReference>
<dbReference type="Pfam" id="PF00493">
    <property type="entry name" value="MCM"/>
    <property type="match status" value="1"/>
</dbReference>
<comment type="similarity">
    <text evidence="2">Belongs to the MCM family.</text>
</comment>
<evidence type="ECO:0000256" key="6">
    <source>
        <dbReference type="ARBA" id="ARBA00022723"/>
    </source>
</evidence>
<evidence type="ECO:0000256" key="1">
    <source>
        <dbReference type="ARBA" id="ARBA00004123"/>
    </source>
</evidence>
<dbReference type="InterPro" id="IPR012340">
    <property type="entry name" value="NA-bd_OB-fold"/>
</dbReference>
<keyword evidence="8" id="KW-0863">Zinc-finger</keyword>
<evidence type="ECO:0000256" key="13">
    <source>
        <dbReference type="ARBA" id="ARBA00023242"/>
    </source>
</evidence>
<dbReference type="Gene3D" id="2.40.50.140">
    <property type="entry name" value="Nucleic acid-binding proteins"/>
    <property type="match status" value="1"/>
</dbReference>
<feature type="compositionally biased region" description="Acidic residues" evidence="16">
    <location>
        <begin position="15"/>
        <end position="37"/>
    </location>
</feature>
<evidence type="ECO:0000256" key="4">
    <source>
        <dbReference type="ARBA" id="ARBA00018925"/>
    </source>
</evidence>
<evidence type="ECO:0000256" key="8">
    <source>
        <dbReference type="ARBA" id="ARBA00022771"/>
    </source>
</evidence>
<evidence type="ECO:0000256" key="5">
    <source>
        <dbReference type="ARBA" id="ARBA00022705"/>
    </source>
</evidence>
<dbReference type="InterPro" id="IPR008045">
    <property type="entry name" value="MCM2"/>
</dbReference>
<dbReference type="PANTHER" id="PTHR11630">
    <property type="entry name" value="DNA REPLICATION LICENSING FACTOR MCM FAMILY MEMBER"/>
    <property type="match status" value="1"/>
</dbReference>
<dbReference type="InterPro" id="IPR033762">
    <property type="entry name" value="MCM_OB"/>
</dbReference>
<keyword evidence="14" id="KW-0131">Cell cycle</keyword>
<comment type="caution">
    <text evidence="18">The sequence shown here is derived from an EMBL/GenBank/DDBJ whole genome shotgun (WGS) entry which is preliminary data.</text>
</comment>
<name>A0ABQ7GCJ7_DUNSA</name>
<dbReference type="Pfam" id="PF17207">
    <property type="entry name" value="MCM_OB"/>
    <property type="match status" value="1"/>
</dbReference>
<evidence type="ECO:0000256" key="3">
    <source>
        <dbReference type="ARBA" id="ARBA00012551"/>
    </source>
</evidence>
<dbReference type="Gene3D" id="2.20.28.10">
    <property type="match status" value="1"/>
</dbReference>
<dbReference type="EC" id="3.6.4.12" evidence="3"/>
<dbReference type="PROSITE" id="PS50051">
    <property type="entry name" value="MCM_2"/>
    <property type="match status" value="1"/>
</dbReference>
<evidence type="ECO:0000256" key="9">
    <source>
        <dbReference type="ARBA" id="ARBA00022801"/>
    </source>
</evidence>
<dbReference type="PANTHER" id="PTHR11630:SF44">
    <property type="entry name" value="DNA REPLICATION LICENSING FACTOR MCM2"/>
    <property type="match status" value="1"/>
</dbReference>
<dbReference type="Gene3D" id="3.30.1640.10">
    <property type="entry name" value="mini-chromosome maintenance (MCM) complex, chain A, domain 1"/>
    <property type="match status" value="1"/>
</dbReference>
<evidence type="ECO:0000313" key="18">
    <source>
        <dbReference type="EMBL" id="KAF5832332.1"/>
    </source>
</evidence>
<dbReference type="PROSITE" id="PS00847">
    <property type="entry name" value="MCM_1"/>
    <property type="match status" value="1"/>
</dbReference>
<dbReference type="InterPro" id="IPR001208">
    <property type="entry name" value="MCM_dom"/>
</dbReference>
<keyword evidence="13" id="KW-0539">Nucleus</keyword>
<dbReference type="InterPro" id="IPR027417">
    <property type="entry name" value="P-loop_NTPase"/>
</dbReference>
<evidence type="ECO:0000256" key="2">
    <source>
        <dbReference type="ARBA" id="ARBA00008010"/>
    </source>
</evidence>
<feature type="domain" description="MCM C-terminal AAA(+) ATPase" evidence="17">
    <location>
        <begin position="470"/>
        <end position="676"/>
    </location>
</feature>
<accession>A0ABQ7GCJ7</accession>
<dbReference type="EMBL" id="MU069881">
    <property type="protein sequence ID" value="KAF5832332.1"/>
    <property type="molecule type" value="Genomic_DNA"/>
</dbReference>
<dbReference type="SUPFAM" id="SSF50249">
    <property type="entry name" value="Nucleic acid-binding proteins"/>
    <property type="match status" value="1"/>
</dbReference>
<dbReference type="PRINTS" id="PR01657">
    <property type="entry name" value="MCMFAMILY"/>
</dbReference>
<evidence type="ECO:0000259" key="17">
    <source>
        <dbReference type="PROSITE" id="PS50051"/>
    </source>
</evidence>
<organism evidence="18 19">
    <name type="scientific">Dunaliella salina</name>
    <name type="common">Green alga</name>
    <name type="synonym">Protococcus salinus</name>
    <dbReference type="NCBI Taxonomy" id="3046"/>
    <lineage>
        <taxon>Eukaryota</taxon>
        <taxon>Viridiplantae</taxon>
        <taxon>Chlorophyta</taxon>
        <taxon>core chlorophytes</taxon>
        <taxon>Chlorophyceae</taxon>
        <taxon>CS clade</taxon>
        <taxon>Chlamydomonadales</taxon>
        <taxon>Dunaliellaceae</taxon>
        <taxon>Dunaliella</taxon>
    </lineage>
</organism>
<dbReference type="SMART" id="SM00350">
    <property type="entry name" value="MCM"/>
    <property type="match status" value="1"/>
</dbReference>
<evidence type="ECO:0000256" key="10">
    <source>
        <dbReference type="ARBA" id="ARBA00022806"/>
    </source>
</evidence>
<proteinExistence type="inferred from homology"/>
<evidence type="ECO:0000256" key="7">
    <source>
        <dbReference type="ARBA" id="ARBA00022741"/>
    </source>
</evidence>
<dbReference type="PRINTS" id="PR01658">
    <property type="entry name" value="MCMPROTEIN2"/>
</dbReference>
<evidence type="ECO:0000256" key="16">
    <source>
        <dbReference type="SAM" id="MobiDB-lite"/>
    </source>
</evidence>
<comment type="catalytic activity">
    <reaction evidence="15">
        <text>ATP + H2O = ADP + phosphate + H(+)</text>
        <dbReference type="Rhea" id="RHEA:13065"/>
        <dbReference type="ChEBI" id="CHEBI:15377"/>
        <dbReference type="ChEBI" id="CHEBI:15378"/>
        <dbReference type="ChEBI" id="CHEBI:30616"/>
        <dbReference type="ChEBI" id="CHEBI:43474"/>
        <dbReference type="ChEBI" id="CHEBI:456216"/>
        <dbReference type="EC" id="3.6.4.12"/>
    </reaction>
</comment>
<dbReference type="SUPFAM" id="SSF52540">
    <property type="entry name" value="P-loop containing nucleoside triphosphate hydrolases"/>
    <property type="match status" value="1"/>
</dbReference>
<gene>
    <name evidence="18" type="ORF">DUNSADRAFT_11808</name>
</gene>